<dbReference type="AlphaFoldDB" id="A0A239NQM9"/>
<evidence type="ECO:0000313" key="3">
    <source>
        <dbReference type="EMBL" id="SNT56684.1"/>
    </source>
</evidence>
<dbReference type="Pfam" id="PF13481">
    <property type="entry name" value="AAA_25"/>
    <property type="match status" value="1"/>
</dbReference>
<sequence length="402" mass="43697">MTVLDEARYCRACGNMFSHPVHGPEATGPDAHPFQLPASHTTPVTETAVTRGSNTSHTSHGKGEEVDQEAQDALLLGDVRDGAWLDAQEFPPLRWAVPGLLPEGMSLLVGPPKSGKSWLIGNILLAVAAGGHALGRLAVGPPRRVLYLALEDGDRRMQSRCRIILEDGPIPGLFHYKVTVPPGKVLPVLEAWMRRYPDTAMAVLDTLGRVMPPAMQGESSYQRDYRVGAGLKRITDERPGLSLVVVHHDRKAASEDFVDAVSGTNGLAGSADAVIVLARKRKASDAVLKVTGKDVPEEEYALRLEDGTRWVLDGRTLAEAAANVEKREESQELGETSTAILAFIAQRVEPVRAAEITGKFGKSAAEYLRRLEQSGRLLKPKRGYYQVPPPPDHPELDFDPPE</sequence>
<evidence type="ECO:0000256" key="1">
    <source>
        <dbReference type="SAM" id="MobiDB-lite"/>
    </source>
</evidence>
<gene>
    <name evidence="3" type="ORF">SAMN05443665_104571</name>
</gene>
<dbReference type="EMBL" id="FZOR01000045">
    <property type="protein sequence ID" value="SNT56684.1"/>
    <property type="molecule type" value="Genomic_DNA"/>
</dbReference>
<feature type="region of interest" description="Disordered" evidence="1">
    <location>
        <begin position="44"/>
        <end position="68"/>
    </location>
</feature>
<protein>
    <submittedName>
        <fullName evidence="3">AAA domain-containing protein</fullName>
    </submittedName>
</protein>
<dbReference type="OrthoDB" id="9775547at2"/>
<name>A0A239NQM9_9ACTN</name>
<dbReference type="Gene3D" id="3.40.50.300">
    <property type="entry name" value="P-loop containing nucleotide triphosphate hydrolases"/>
    <property type="match status" value="1"/>
</dbReference>
<feature type="region of interest" description="Disordered" evidence="1">
    <location>
        <begin position="379"/>
        <end position="402"/>
    </location>
</feature>
<evidence type="ECO:0000259" key="2">
    <source>
        <dbReference type="Pfam" id="PF13338"/>
    </source>
</evidence>
<dbReference type="InterPro" id="IPR027417">
    <property type="entry name" value="P-loop_NTPase"/>
</dbReference>
<feature type="domain" description="AbiEi antitoxin N-terminal" evidence="2">
    <location>
        <begin position="340"/>
        <end position="388"/>
    </location>
</feature>
<dbReference type="InterPro" id="IPR025159">
    <property type="entry name" value="AbiEi_N"/>
</dbReference>
<keyword evidence="4" id="KW-1185">Reference proteome</keyword>
<proteinExistence type="predicted"/>
<dbReference type="Pfam" id="PF13338">
    <property type="entry name" value="AbiEi_4"/>
    <property type="match status" value="1"/>
</dbReference>
<evidence type="ECO:0000313" key="4">
    <source>
        <dbReference type="Proteomes" id="UP000198318"/>
    </source>
</evidence>
<dbReference type="Proteomes" id="UP000198318">
    <property type="component" value="Unassembled WGS sequence"/>
</dbReference>
<dbReference type="SUPFAM" id="SSF52540">
    <property type="entry name" value="P-loop containing nucleoside triphosphate hydrolases"/>
    <property type="match status" value="1"/>
</dbReference>
<accession>A0A239NQM9</accession>
<feature type="compositionally biased region" description="Polar residues" evidence="1">
    <location>
        <begin position="44"/>
        <end position="58"/>
    </location>
</feature>
<organism evidence="3 4">
    <name type="scientific">Actinomadura meyerae</name>
    <dbReference type="NCBI Taxonomy" id="240840"/>
    <lineage>
        <taxon>Bacteria</taxon>
        <taxon>Bacillati</taxon>
        <taxon>Actinomycetota</taxon>
        <taxon>Actinomycetes</taxon>
        <taxon>Streptosporangiales</taxon>
        <taxon>Thermomonosporaceae</taxon>
        <taxon>Actinomadura</taxon>
    </lineage>
</organism>
<reference evidence="3 4" key="1">
    <citation type="submission" date="2017-06" db="EMBL/GenBank/DDBJ databases">
        <authorList>
            <person name="Kim H.J."/>
            <person name="Triplett B.A."/>
        </authorList>
    </citation>
    <scope>NUCLEOTIDE SEQUENCE [LARGE SCALE GENOMIC DNA]</scope>
    <source>
        <strain evidence="3 4">DSM 44715</strain>
    </source>
</reference>